<gene>
    <name evidence="1" type="ORF">ACFQE0_04285</name>
</gene>
<name>A0ABW2BEU2_9HYPH</name>
<proteinExistence type="predicted"/>
<reference evidence="2" key="1">
    <citation type="journal article" date="2019" name="Int. J. Syst. Evol. Microbiol.">
        <title>The Global Catalogue of Microorganisms (GCM) 10K type strain sequencing project: providing services to taxonomists for standard genome sequencing and annotation.</title>
        <authorList>
            <consortium name="The Broad Institute Genomics Platform"/>
            <consortium name="The Broad Institute Genome Sequencing Center for Infectious Disease"/>
            <person name="Wu L."/>
            <person name="Ma J."/>
        </authorList>
    </citation>
    <scope>NUCLEOTIDE SEQUENCE [LARGE SCALE GENOMIC DNA]</scope>
    <source>
        <strain evidence="2">CCUG 48316</strain>
    </source>
</reference>
<evidence type="ECO:0000313" key="2">
    <source>
        <dbReference type="Proteomes" id="UP001596292"/>
    </source>
</evidence>
<dbReference type="EMBL" id="JBHSWN010000001">
    <property type="protein sequence ID" value="MFC6788913.1"/>
    <property type="molecule type" value="Genomic_DNA"/>
</dbReference>
<evidence type="ECO:0000313" key="1">
    <source>
        <dbReference type="EMBL" id="MFC6788913.1"/>
    </source>
</evidence>
<organism evidence="1 2">
    <name type="scientific">Methylobacterium komagatae</name>
    <dbReference type="NCBI Taxonomy" id="374425"/>
    <lineage>
        <taxon>Bacteria</taxon>
        <taxon>Pseudomonadati</taxon>
        <taxon>Pseudomonadota</taxon>
        <taxon>Alphaproteobacteria</taxon>
        <taxon>Hyphomicrobiales</taxon>
        <taxon>Methylobacteriaceae</taxon>
        <taxon>Methylobacterium</taxon>
    </lineage>
</organism>
<dbReference type="RefSeq" id="WP_378967399.1">
    <property type="nucleotide sequence ID" value="NZ_JBHSWN010000001.1"/>
</dbReference>
<sequence length="312" mass="36491">MATPKIAAVFTCYEWDEFNQRQYQRFVAKCEGLTPNIVYDCSRKPFPDPALKNVYQFDANKALGMGFVFAYYKNLFWWNLDYLMWMFVDQNPDYDYYMFADYDAVFNIGIESLVREVARQGVDFVGETIPETNENWVYRKPHLPLYGNALNPYMIPVVIFSNRAAHFLKGKRLEQSEAYRRGDMPFWPFCEAFIGSELAIAANFRCDTLGNYVNHPGLHWNPIHRESELPELSSWQVLHPVLDDVRYIKTRLKYSDRTKDVIKDGLDCIARVKSLPLSTKGKLLLDEVRHRVRGGLQRRFGSPKTDTTELSW</sequence>
<dbReference type="Proteomes" id="UP001596292">
    <property type="component" value="Unassembled WGS sequence"/>
</dbReference>
<comment type="caution">
    <text evidence="1">The sequence shown here is derived from an EMBL/GenBank/DDBJ whole genome shotgun (WGS) entry which is preliminary data.</text>
</comment>
<evidence type="ECO:0008006" key="3">
    <source>
        <dbReference type="Google" id="ProtNLM"/>
    </source>
</evidence>
<accession>A0ABW2BEU2</accession>
<protein>
    <recommendedName>
        <fullName evidence="3">Glycosyl transferase family 2</fullName>
    </recommendedName>
</protein>
<keyword evidence="2" id="KW-1185">Reference proteome</keyword>